<reference evidence="4 5" key="1">
    <citation type="journal article" date="2021" name="Sci. Rep.">
        <title>Genome sequencing of the multicellular alga Astrephomene provides insights into convergent evolution of germ-soma differentiation.</title>
        <authorList>
            <person name="Yamashita S."/>
            <person name="Yamamoto K."/>
            <person name="Matsuzaki R."/>
            <person name="Suzuki S."/>
            <person name="Yamaguchi H."/>
            <person name="Hirooka S."/>
            <person name="Minakuchi Y."/>
            <person name="Miyagishima S."/>
            <person name="Kawachi M."/>
            <person name="Toyoda A."/>
            <person name="Nozaki H."/>
        </authorList>
    </citation>
    <scope>NUCLEOTIDE SEQUENCE [LARGE SCALE GENOMIC DNA]</scope>
    <source>
        <strain evidence="4 5">NIES-4017</strain>
    </source>
</reference>
<organism evidence="4 5">
    <name type="scientific">Astrephomene gubernaculifera</name>
    <dbReference type="NCBI Taxonomy" id="47775"/>
    <lineage>
        <taxon>Eukaryota</taxon>
        <taxon>Viridiplantae</taxon>
        <taxon>Chlorophyta</taxon>
        <taxon>core chlorophytes</taxon>
        <taxon>Chlorophyceae</taxon>
        <taxon>CS clade</taxon>
        <taxon>Chlamydomonadales</taxon>
        <taxon>Astrephomenaceae</taxon>
        <taxon>Astrephomene</taxon>
    </lineage>
</organism>
<evidence type="ECO:0000313" key="4">
    <source>
        <dbReference type="EMBL" id="GFR42972.1"/>
    </source>
</evidence>
<feature type="transmembrane region" description="Helical" evidence="2">
    <location>
        <begin position="726"/>
        <end position="753"/>
    </location>
</feature>
<comment type="caution">
    <text evidence="4">The sequence shown here is derived from an EMBL/GenBank/DDBJ whole genome shotgun (WGS) entry which is preliminary data.</text>
</comment>
<keyword evidence="2" id="KW-0472">Membrane</keyword>
<feature type="compositionally biased region" description="Low complexity" evidence="1">
    <location>
        <begin position="900"/>
        <end position="913"/>
    </location>
</feature>
<feature type="transmembrane region" description="Helical" evidence="2">
    <location>
        <begin position="75"/>
        <end position="101"/>
    </location>
</feature>
<sequence length="990" mass="108392">MSGGRDKPGCVEACMAALRTKYRPSASVLEEYGTWKPPNENEAREKFVQEHTHHEIFDMKTPITELKEFGEGILLYFYLLKYTAMLFAVLAIFPGMLLMVFNGLGGWYDRADIERTTLGNYGLLSYNGRSSELNITTSAAAHRAASSEGAVTALFQSTVTATPAHVHGMNKRSLLVAMTVLDMLGVLLFFGYSAFMIWFVRVTARAADRNTTTIKDYAVRVAGGLPPDTGEEALQEYLVAAAGEGAEIVQVELCRKVDSLLALVLERGVVVQQLERARAELQRTAETYPKVPVDLEVELLAAKFRLDDLNQAIKQEQALADKHQVVTAFVTFATAEARYRAMEALPRSRMRQLRMPADKKFDNKGVGRAAKRPAALDVSAAPEPSDIQYENLEYTKLHRLVRRLFTNAAKYIVLLIGFLLVSLAPALRMGLSSSGSGPSKAACEASCTYTDAAGNYVLSDSARSLYKGCDSQAGTGALPNKLDCEEQSVCYECFCRAALSGGLYGELVYCSRFSSVVAVATSAQVLAVLGIVVANAMIEYAIGWLTRQEKHHTRSRQAVSMARGLFITQFVNTAFSNLLANLYLPGPAKSVSGSFLAGYIFAGSYADTTPNWFHDVGRPIVISIAVNTAILHIKVLFRWWWRRRCVSSRYRCLTQAQLNKAYSGHDFELSLKYGQHLYVLFVVMTYSGGMPVMYLLAAVHFASAYWSEKFELLRVCKRPLAYSRDLADYVSTTIPFAALWHLTLATWMYGLFGSPKSALISSTFRRGLESVMKTFKGLMASASTLTPALVAWRFIENSTAHLFIALIACSGALFVFFTLSGWLAAMRWFASSLGLTKDSGTRGEVEYTSVPEFGVAVRSQLLLGPATYSVQQNPMYAHAFVRMDDFDWGADPRGFTTRAFQQQQQAEAGDAAQGMGGGGGEGGGSGTGRQSKRKRTAAGRLRAKRQAEAAAAAGWAAEERVNNRYPPALGVAPALPSFGRNKVAPVPLSP</sequence>
<proteinExistence type="predicted"/>
<feature type="transmembrane region" description="Helical" evidence="2">
    <location>
        <begin position="174"/>
        <end position="200"/>
    </location>
</feature>
<feature type="compositionally biased region" description="Basic residues" evidence="1">
    <location>
        <begin position="930"/>
        <end position="944"/>
    </location>
</feature>
<evidence type="ECO:0000256" key="2">
    <source>
        <dbReference type="SAM" id="Phobius"/>
    </source>
</evidence>
<name>A0AAD3DM47_9CHLO</name>
<feature type="transmembrane region" description="Helical" evidence="2">
    <location>
        <begin position="801"/>
        <end position="825"/>
    </location>
</feature>
<feature type="compositionally biased region" description="Gly residues" evidence="1">
    <location>
        <begin position="914"/>
        <end position="927"/>
    </location>
</feature>
<dbReference type="GO" id="GO:0005227">
    <property type="term" value="F:calcium-activated cation channel activity"/>
    <property type="evidence" value="ECO:0007669"/>
    <property type="project" value="InterPro"/>
</dbReference>
<dbReference type="InterPro" id="IPR027815">
    <property type="entry name" value="CSC1/OSCA1-like_cyt"/>
</dbReference>
<feature type="domain" description="CSC1/OSCA1-like cytosolic" evidence="3">
    <location>
        <begin position="224"/>
        <end position="391"/>
    </location>
</feature>
<dbReference type="Pfam" id="PF14703">
    <property type="entry name" value="PHM7_cyt"/>
    <property type="match status" value="1"/>
</dbReference>
<evidence type="ECO:0000256" key="1">
    <source>
        <dbReference type="SAM" id="MobiDB-lite"/>
    </source>
</evidence>
<dbReference type="PANTHER" id="PTHR13018:SF83">
    <property type="entry name" value="RRM DOMAIN-CONTAINING PROTEIN"/>
    <property type="match status" value="1"/>
</dbReference>
<evidence type="ECO:0000259" key="3">
    <source>
        <dbReference type="Pfam" id="PF14703"/>
    </source>
</evidence>
<feature type="transmembrane region" description="Helical" evidence="2">
    <location>
        <begin position="523"/>
        <end position="545"/>
    </location>
</feature>
<dbReference type="GO" id="GO:0005886">
    <property type="term" value="C:plasma membrane"/>
    <property type="evidence" value="ECO:0007669"/>
    <property type="project" value="TreeGrafter"/>
</dbReference>
<feature type="transmembrane region" description="Helical" evidence="2">
    <location>
        <begin position="620"/>
        <end position="641"/>
    </location>
</feature>
<evidence type="ECO:0000313" key="5">
    <source>
        <dbReference type="Proteomes" id="UP001054857"/>
    </source>
</evidence>
<dbReference type="EMBL" id="BMAR01000004">
    <property type="protein sequence ID" value="GFR42972.1"/>
    <property type="molecule type" value="Genomic_DNA"/>
</dbReference>
<feature type="transmembrane region" description="Helical" evidence="2">
    <location>
        <begin position="408"/>
        <end position="427"/>
    </location>
</feature>
<dbReference type="Proteomes" id="UP001054857">
    <property type="component" value="Unassembled WGS sequence"/>
</dbReference>
<keyword evidence="2" id="KW-0812">Transmembrane</keyword>
<dbReference type="PANTHER" id="PTHR13018">
    <property type="entry name" value="PROBABLE MEMBRANE PROTEIN DUF221-RELATED"/>
    <property type="match status" value="1"/>
</dbReference>
<protein>
    <recommendedName>
        <fullName evidence="3">CSC1/OSCA1-like cytosolic domain-containing protein</fullName>
    </recommendedName>
</protein>
<gene>
    <name evidence="4" type="ORF">Agub_g3971</name>
</gene>
<dbReference type="InterPro" id="IPR045122">
    <property type="entry name" value="Csc1-like"/>
</dbReference>
<feature type="transmembrane region" description="Helical" evidence="2">
    <location>
        <begin position="677"/>
        <end position="706"/>
    </location>
</feature>
<keyword evidence="2" id="KW-1133">Transmembrane helix</keyword>
<feature type="region of interest" description="Disordered" evidence="1">
    <location>
        <begin position="900"/>
        <end position="990"/>
    </location>
</feature>
<feature type="transmembrane region" description="Helical" evidence="2">
    <location>
        <begin position="565"/>
        <end position="584"/>
    </location>
</feature>
<accession>A0AAD3DM47</accession>
<dbReference type="AlphaFoldDB" id="A0AAD3DM47"/>
<keyword evidence="5" id="KW-1185">Reference proteome</keyword>